<proteinExistence type="inferred from homology"/>
<evidence type="ECO:0000259" key="3">
    <source>
        <dbReference type="PROSITE" id="PS00745"/>
    </source>
</evidence>
<dbReference type="GO" id="GO:0016149">
    <property type="term" value="F:translation release factor activity, codon specific"/>
    <property type="evidence" value="ECO:0007669"/>
    <property type="project" value="InterPro"/>
</dbReference>
<dbReference type="EMBL" id="JAMQYH010000002">
    <property type="protein sequence ID" value="KAJ1699276.1"/>
    <property type="molecule type" value="Genomic_DNA"/>
</dbReference>
<comment type="similarity">
    <text evidence="1">Belongs to the prokaryotic/mitochondrial release factor family.</text>
</comment>
<feature type="domain" description="Prokaryotic-type class I peptide chain release factors" evidence="3">
    <location>
        <begin position="392"/>
        <end position="408"/>
    </location>
</feature>
<dbReference type="PANTHER" id="PTHR43116:SF3">
    <property type="entry name" value="CLASS I PEPTIDE CHAIN RELEASE FACTOR"/>
    <property type="match status" value="1"/>
</dbReference>
<evidence type="ECO:0000313" key="4">
    <source>
        <dbReference type="EMBL" id="KAJ1699276.1"/>
    </source>
</evidence>
<evidence type="ECO:0000256" key="2">
    <source>
        <dbReference type="ARBA" id="ARBA00022917"/>
    </source>
</evidence>
<comment type="caution">
    <text evidence="4">The sequence shown here is derived from an EMBL/GenBank/DDBJ whole genome shotgun (WGS) entry which is preliminary data.</text>
</comment>
<dbReference type="InterPro" id="IPR045853">
    <property type="entry name" value="Pep_chain_release_fac_I_sf"/>
</dbReference>
<dbReference type="Gene3D" id="3.30.160.20">
    <property type="match status" value="1"/>
</dbReference>
<dbReference type="PROSITE" id="PS00745">
    <property type="entry name" value="RF_PROK_I"/>
    <property type="match status" value="1"/>
</dbReference>
<dbReference type="HAMAP" id="MF_00094">
    <property type="entry name" value="Rel_fac_2"/>
    <property type="match status" value="1"/>
</dbReference>
<reference evidence="4" key="1">
    <citation type="journal article" date="2022" name="Cell">
        <title>Repeat-based holocentromeres influence genome architecture and karyotype evolution.</title>
        <authorList>
            <person name="Hofstatter P.G."/>
            <person name="Thangavel G."/>
            <person name="Lux T."/>
            <person name="Neumann P."/>
            <person name="Vondrak T."/>
            <person name="Novak P."/>
            <person name="Zhang M."/>
            <person name="Costa L."/>
            <person name="Castellani M."/>
            <person name="Scott A."/>
            <person name="Toegelov H."/>
            <person name="Fuchs J."/>
            <person name="Mata-Sucre Y."/>
            <person name="Dias Y."/>
            <person name="Vanzela A.L.L."/>
            <person name="Huettel B."/>
            <person name="Almeida C.C.S."/>
            <person name="Simkova H."/>
            <person name="Souza G."/>
            <person name="Pedrosa-Harand A."/>
            <person name="Macas J."/>
            <person name="Mayer K.F.X."/>
            <person name="Houben A."/>
            <person name="Marques A."/>
        </authorList>
    </citation>
    <scope>NUCLEOTIDE SEQUENCE</scope>
    <source>
        <strain evidence="4">RhyBre1mFocal</strain>
    </source>
</reference>
<dbReference type="Gene3D" id="1.20.58.410">
    <property type="entry name" value="Release factor"/>
    <property type="match status" value="1"/>
</dbReference>
<dbReference type="OrthoDB" id="2019491at2759"/>
<evidence type="ECO:0000256" key="1">
    <source>
        <dbReference type="ARBA" id="ARBA00010835"/>
    </source>
</evidence>
<dbReference type="SMART" id="SM00937">
    <property type="entry name" value="PCRF"/>
    <property type="match status" value="1"/>
</dbReference>
<evidence type="ECO:0000313" key="5">
    <source>
        <dbReference type="Proteomes" id="UP001151287"/>
    </source>
</evidence>
<dbReference type="InterPro" id="IPR005139">
    <property type="entry name" value="PCRF"/>
</dbReference>
<dbReference type="SUPFAM" id="SSF75620">
    <property type="entry name" value="Release factor"/>
    <property type="match status" value="1"/>
</dbReference>
<gene>
    <name evidence="4" type="ORF">LUZ63_007788</name>
</gene>
<name>A0A9Q0CSC2_9POAL</name>
<dbReference type="NCBIfam" id="TIGR00020">
    <property type="entry name" value="prfB"/>
    <property type="match status" value="1"/>
</dbReference>
<dbReference type="GO" id="GO:0005737">
    <property type="term" value="C:cytoplasm"/>
    <property type="evidence" value="ECO:0007669"/>
    <property type="project" value="InterPro"/>
</dbReference>
<dbReference type="Gene3D" id="3.30.70.1660">
    <property type="match status" value="1"/>
</dbReference>
<dbReference type="PANTHER" id="PTHR43116">
    <property type="entry name" value="PEPTIDE CHAIN RELEASE FACTOR 2"/>
    <property type="match status" value="1"/>
</dbReference>
<dbReference type="Pfam" id="PF00472">
    <property type="entry name" value="RF-1"/>
    <property type="match status" value="1"/>
</dbReference>
<organism evidence="4 5">
    <name type="scientific">Rhynchospora breviuscula</name>
    <dbReference type="NCBI Taxonomy" id="2022672"/>
    <lineage>
        <taxon>Eukaryota</taxon>
        <taxon>Viridiplantae</taxon>
        <taxon>Streptophyta</taxon>
        <taxon>Embryophyta</taxon>
        <taxon>Tracheophyta</taxon>
        <taxon>Spermatophyta</taxon>
        <taxon>Magnoliopsida</taxon>
        <taxon>Liliopsida</taxon>
        <taxon>Poales</taxon>
        <taxon>Cyperaceae</taxon>
        <taxon>Cyperoideae</taxon>
        <taxon>Rhynchosporeae</taxon>
        <taxon>Rhynchospora</taxon>
    </lineage>
</organism>
<keyword evidence="5" id="KW-1185">Reference proteome</keyword>
<protein>
    <recommendedName>
        <fullName evidence="3">Prokaryotic-type class I peptide chain release factors domain-containing protein</fullName>
    </recommendedName>
</protein>
<dbReference type="AlphaFoldDB" id="A0A9Q0CSC2"/>
<sequence>MIRIESLPSEICRGYWSHSATVQASRPDLTRLKYNPVQSNTSTHPLTSPGFSSEVAAPMPPRFSLLRRSSSLLLRFLCSETLNPKSINPFSPLSLRSSTIVSPFRVSSERRWYCSSRSSVAEVEEPTTSDGLTVDGIVAKGWTMLDEAQSDWRSHAAAIAQSIQLIKKRLQWEKLILRSTQLSTALNKSDLWDDPVQAGRISREHSDVMGKIKEVTRFEQELVEHIDMLRLAREENDKDLEEESMRALIDMRKNAKDKEIEAILSGDNDSYSCFIEIQAGAGGTESMDWASMVFNMYKSWAHRHGFGVTVIEEMPGEVAGIKRATIKVDGEYAFGYSKAEVGVHRLVRISPFDSSKRRHTSFAAVAVIPILSGDTSTQYQIKESDLKIERFRAGGAGGQHVNTTESAVRIVHIPTGITATCQNERSQHQNKASAMAVLQSRLNQLEMARQAQMNAEHTQSLSEIGWGAQIRSYVLHPYRMVKDLRTNYEVSDPDSVLDGDIDGFILNYLSASLDKEDGV</sequence>
<accession>A0A9Q0CSC2</accession>
<dbReference type="FunFam" id="3.30.160.20:FF:000004">
    <property type="entry name" value="Peptide chain release factor 1"/>
    <property type="match status" value="1"/>
</dbReference>
<dbReference type="Proteomes" id="UP001151287">
    <property type="component" value="Unassembled WGS sequence"/>
</dbReference>
<dbReference type="InterPro" id="IPR004374">
    <property type="entry name" value="PrfB"/>
</dbReference>
<dbReference type="Pfam" id="PF03462">
    <property type="entry name" value="PCRF"/>
    <property type="match status" value="1"/>
</dbReference>
<keyword evidence="2" id="KW-0648">Protein biosynthesis</keyword>
<dbReference type="InterPro" id="IPR000352">
    <property type="entry name" value="Pep_chain_release_fac_I"/>
</dbReference>